<keyword evidence="5 11" id="KW-0694">RNA-binding</keyword>
<dbReference type="STRING" id="115783.SAMN02745119_01852"/>
<dbReference type="RefSeq" id="WP_078790142.1">
    <property type="nucleotide sequence ID" value="NZ_FUWR01000009.1"/>
</dbReference>
<dbReference type="SUPFAM" id="SSF57716">
    <property type="entry name" value="Glucocorticoid receptor-like (DNA-binding domain)"/>
    <property type="match status" value="1"/>
</dbReference>
<dbReference type="GO" id="GO:0005737">
    <property type="term" value="C:cytoplasm"/>
    <property type="evidence" value="ECO:0007669"/>
    <property type="project" value="UniProtKB-ARBA"/>
</dbReference>
<keyword evidence="4 11" id="KW-0862">Zinc</keyword>
<comment type="function">
    <text evidence="1 11">Binds 16S rRNA, required for the assembly of 30S particles and may also be responsible for determining the conformation of the 16S rRNA at the A site.</text>
</comment>
<keyword evidence="7 11" id="KW-0687">Ribonucleoprotein</keyword>
<evidence type="ECO:0000256" key="6">
    <source>
        <dbReference type="ARBA" id="ARBA00022980"/>
    </source>
</evidence>
<dbReference type="HAMAP" id="MF_01364_B">
    <property type="entry name" value="Ribosomal_uS14_2_B"/>
    <property type="match status" value="1"/>
</dbReference>
<gene>
    <name evidence="11" type="primary">rpsZ</name>
    <name evidence="11" type="synonym">rpsN</name>
    <name evidence="12" type="ORF">SAMN02745119_01852</name>
</gene>
<dbReference type="GO" id="GO:0015935">
    <property type="term" value="C:small ribosomal subunit"/>
    <property type="evidence" value="ECO:0007669"/>
    <property type="project" value="TreeGrafter"/>
</dbReference>
<keyword evidence="3 11" id="KW-0699">rRNA-binding</keyword>
<dbReference type="NCBIfam" id="NF005974">
    <property type="entry name" value="PRK08061.1"/>
    <property type="match status" value="1"/>
</dbReference>
<dbReference type="InterPro" id="IPR043140">
    <property type="entry name" value="Ribosomal_uS14_sf"/>
</dbReference>
<dbReference type="GO" id="GO:0006412">
    <property type="term" value="P:translation"/>
    <property type="evidence" value="ECO:0007669"/>
    <property type="project" value="UniProtKB-UniRule"/>
</dbReference>
<keyword evidence="6 11" id="KW-0689">Ribosomal protein</keyword>
<protein>
    <recommendedName>
        <fullName evidence="8 11">Small ribosomal subunit protein uS14</fullName>
    </recommendedName>
</protein>
<feature type="binding site" evidence="11">
    <location>
        <position position="27"/>
    </location>
    <ligand>
        <name>Zn(2+)</name>
        <dbReference type="ChEBI" id="CHEBI:29105"/>
    </ligand>
</feature>
<feature type="binding site" evidence="11">
    <location>
        <position position="24"/>
    </location>
    <ligand>
        <name>Zn(2+)</name>
        <dbReference type="ChEBI" id="CHEBI:29105"/>
    </ligand>
</feature>
<dbReference type="FunFam" id="4.10.830.10:FF:000001">
    <property type="entry name" value="30S ribosomal protein S14 type Z"/>
    <property type="match status" value="1"/>
</dbReference>
<organism evidence="12 13">
    <name type="scientific">Trichlorobacter thiogenes</name>
    <dbReference type="NCBI Taxonomy" id="115783"/>
    <lineage>
        <taxon>Bacteria</taxon>
        <taxon>Pseudomonadati</taxon>
        <taxon>Thermodesulfobacteriota</taxon>
        <taxon>Desulfuromonadia</taxon>
        <taxon>Geobacterales</taxon>
        <taxon>Geobacteraceae</taxon>
        <taxon>Trichlorobacter</taxon>
    </lineage>
</organism>
<evidence type="ECO:0000256" key="8">
    <source>
        <dbReference type="ARBA" id="ARBA00035167"/>
    </source>
</evidence>
<evidence type="ECO:0000313" key="13">
    <source>
        <dbReference type="Proteomes" id="UP000190102"/>
    </source>
</evidence>
<evidence type="ECO:0000256" key="1">
    <source>
        <dbReference type="ARBA" id="ARBA00003686"/>
    </source>
</evidence>
<keyword evidence="13" id="KW-1185">Reference proteome</keyword>
<dbReference type="InterPro" id="IPR018271">
    <property type="entry name" value="Ribosomal_uS14_CS"/>
</dbReference>
<proteinExistence type="inferred from homology"/>
<dbReference type="Pfam" id="PF00253">
    <property type="entry name" value="Ribosomal_S14"/>
    <property type="match status" value="1"/>
</dbReference>
<dbReference type="PANTHER" id="PTHR19836">
    <property type="entry name" value="30S RIBOSOMAL PROTEIN S14"/>
    <property type="match status" value="1"/>
</dbReference>
<dbReference type="GO" id="GO:0003735">
    <property type="term" value="F:structural constituent of ribosome"/>
    <property type="evidence" value="ECO:0007669"/>
    <property type="project" value="InterPro"/>
</dbReference>
<dbReference type="InterPro" id="IPR023053">
    <property type="entry name" value="Ribosomal_uS14_bact"/>
</dbReference>
<evidence type="ECO:0000256" key="3">
    <source>
        <dbReference type="ARBA" id="ARBA00022730"/>
    </source>
</evidence>
<comment type="subunit">
    <text evidence="9 11">Part of the 30S ribosomal subunit. Contacts proteins S3 and S10.</text>
</comment>
<dbReference type="OrthoDB" id="9810484at2"/>
<evidence type="ECO:0000256" key="10">
    <source>
        <dbReference type="ARBA" id="ARBA00060857"/>
    </source>
</evidence>
<dbReference type="PROSITE" id="PS00527">
    <property type="entry name" value="RIBOSOMAL_S14"/>
    <property type="match status" value="1"/>
</dbReference>
<name>A0A1T4P688_9BACT</name>
<dbReference type="GO" id="GO:0008270">
    <property type="term" value="F:zinc ion binding"/>
    <property type="evidence" value="ECO:0007669"/>
    <property type="project" value="UniProtKB-UniRule"/>
</dbReference>
<evidence type="ECO:0000256" key="11">
    <source>
        <dbReference type="HAMAP-Rule" id="MF_01364"/>
    </source>
</evidence>
<comment type="cofactor">
    <cofactor evidence="11">
        <name>Zn(2+)</name>
        <dbReference type="ChEBI" id="CHEBI:29105"/>
    </cofactor>
    <text evidence="11">Binds 1 zinc ion per subunit.</text>
</comment>
<dbReference type="Gene3D" id="4.10.830.10">
    <property type="entry name" value="30s Ribosomal Protein S14, Chain N"/>
    <property type="match status" value="1"/>
</dbReference>
<dbReference type="GO" id="GO:0019843">
    <property type="term" value="F:rRNA binding"/>
    <property type="evidence" value="ECO:0007669"/>
    <property type="project" value="UniProtKB-UniRule"/>
</dbReference>
<evidence type="ECO:0000256" key="5">
    <source>
        <dbReference type="ARBA" id="ARBA00022884"/>
    </source>
</evidence>
<accession>A0A1T4P688</accession>
<dbReference type="AlphaFoldDB" id="A0A1T4P688"/>
<reference evidence="13" key="1">
    <citation type="submission" date="2017-02" db="EMBL/GenBank/DDBJ databases">
        <authorList>
            <person name="Varghese N."/>
            <person name="Submissions S."/>
        </authorList>
    </citation>
    <scope>NUCLEOTIDE SEQUENCE [LARGE SCALE GENOMIC DNA]</scope>
    <source>
        <strain evidence="13">ATCC BAA-34</strain>
    </source>
</reference>
<dbReference type="EMBL" id="FUWR01000009">
    <property type="protein sequence ID" value="SJZ87100.1"/>
    <property type="molecule type" value="Genomic_DNA"/>
</dbReference>
<evidence type="ECO:0000256" key="9">
    <source>
        <dbReference type="ARBA" id="ARBA00047110"/>
    </source>
</evidence>
<evidence type="ECO:0000256" key="7">
    <source>
        <dbReference type="ARBA" id="ARBA00023274"/>
    </source>
</evidence>
<dbReference type="Proteomes" id="UP000190102">
    <property type="component" value="Unassembled WGS sequence"/>
</dbReference>
<evidence type="ECO:0000313" key="12">
    <source>
        <dbReference type="EMBL" id="SJZ87100.1"/>
    </source>
</evidence>
<dbReference type="InterPro" id="IPR001209">
    <property type="entry name" value="Ribosomal_uS14"/>
</dbReference>
<feature type="binding site" evidence="11">
    <location>
        <position position="40"/>
    </location>
    <ligand>
        <name>Zn(2+)</name>
        <dbReference type="ChEBI" id="CHEBI:29105"/>
    </ligand>
</feature>
<evidence type="ECO:0000256" key="4">
    <source>
        <dbReference type="ARBA" id="ARBA00022833"/>
    </source>
</evidence>
<feature type="binding site" evidence="11">
    <location>
        <position position="43"/>
    </location>
    <ligand>
        <name>Zn(2+)</name>
        <dbReference type="ChEBI" id="CHEBI:29105"/>
    </ligand>
</feature>
<comment type="similarity">
    <text evidence="10 11">Belongs to the universal ribosomal protein uS14 family. Zinc-binding uS14 subfamily.</text>
</comment>
<keyword evidence="2 11" id="KW-0479">Metal-binding</keyword>
<sequence length="61" mass="7134">MAKVSMINKSQRTPKFKVRQHNRCPVCGRPKAYYRKFQMCRICLRKYASAGQIPGVIKSSW</sequence>
<evidence type="ECO:0000256" key="2">
    <source>
        <dbReference type="ARBA" id="ARBA00022723"/>
    </source>
</evidence>
<dbReference type="PANTHER" id="PTHR19836:SF19">
    <property type="entry name" value="SMALL RIBOSOMAL SUBUNIT PROTEIN US14M"/>
    <property type="match status" value="1"/>
</dbReference>